<evidence type="ECO:0000256" key="4">
    <source>
        <dbReference type="ARBA" id="ARBA00022825"/>
    </source>
</evidence>
<evidence type="ECO:0000313" key="9">
    <source>
        <dbReference type="Proteomes" id="UP000319342"/>
    </source>
</evidence>
<feature type="domain" description="Tail specific protease" evidence="7">
    <location>
        <begin position="440"/>
        <end position="674"/>
    </location>
</feature>
<sequence>MSDLQRPLDARTTSRPVARLFVPGAVLAACALLVPGASLALAGHSAVLAHPVVSQDRLDELTSFVDRQLAEAVSDDPGLLWERAVGLRAAADALGSGQVDAILDGRLAAALEPGAQLLAVAARAQGEGADLKLLAEKLVALVDGSNERVAVVAAEMLAKRLFAAAYARPERLELAGRLLVLAKNPELGAHVRVATAQSAHFLGSTTEKRSAREILQDFLDSTRPEVRGYAALALAATGESIAGRLQLELDALSRLPGDSARLAEAYMRIEDMRRVSERRVSDMQRRMNENLLPDELSRFQDVLDMIERRHLDGKRFDRGQLVDAAMNGMLHLLDEHSTYLSPDSFAKFIGELEAEYGGIGAYVQIDPSDNLFTITRPIYSGPAYRAGLQSDDKIVRIGDWPTLGHPSEEVIKRLKGEPGTDVELYIWRRGMDVGKIDRPDETMIHVIERQAIHVPAVQADMLPGGVALIELTTFSRGVGAELAATAERMLEGGATSFVIDLRRNSGGLLSEAVEVANVFLPRGTPVVHTEYREGPRQTLSTRRDAVVPADVPVAVLISRFTASASEIVAGALQDHERAVLVGKRSFGKGSVQNLLPLENSPEDRWIDANNNGLYDAWEKIEVDHDGDGEFDFAPRVKLTIARYLLPSGRSIHREVDTDGTILSDGGVRPDIEVDEDRIEGWRWSEMRRVRDELRLPREYADTHWEANRELFAELARTDFHDPDLWPDFDELYLSNKTALSREDLRSLLRAEVRRRVQDERGAAFPLGDFQEDSQVQSAIEQVYERAGKDWSQVREFAASFADPAAAGADDEQDGLLARVAADRALERLLDRLRASREQGLGPEEISELIALIEARADSSTEH</sequence>
<accession>A0A518D0A2</accession>
<evidence type="ECO:0000259" key="6">
    <source>
        <dbReference type="SMART" id="SM00228"/>
    </source>
</evidence>
<dbReference type="InterPro" id="IPR004447">
    <property type="entry name" value="Peptidase_S41A"/>
</dbReference>
<dbReference type="RefSeq" id="WP_145187277.1">
    <property type="nucleotide sequence ID" value="NZ_CP036290.1"/>
</dbReference>
<evidence type="ECO:0000256" key="2">
    <source>
        <dbReference type="ARBA" id="ARBA00022670"/>
    </source>
</evidence>
<dbReference type="NCBIfam" id="TIGR00225">
    <property type="entry name" value="prc"/>
    <property type="match status" value="1"/>
</dbReference>
<keyword evidence="3 5" id="KW-0378">Hydrolase</keyword>
<proteinExistence type="inferred from homology"/>
<dbReference type="SMART" id="SM00245">
    <property type="entry name" value="TSPc"/>
    <property type="match status" value="1"/>
</dbReference>
<dbReference type="InterPro" id="IPR036034">
    <property type="entry name" value="PDZ_sf"/>
</dbReference>
<dbReference type="Proteomes" id="UP000319342">
    <property type="component" value="Chromosome"/>
</dbReference>
<dbReference type="CDD" id="cd06782">
    <property type="entry name" value="cpPDZ_CPP-like"/>
    <property type="match status" value="1"/>
</dbReference>
<gene>
    <name evidence="8" type="primary">ctpA</name>
    <name evidence="8" type="ORF">Pla163_20290</name>
</gene>
<keyword evidence="2 5" id="KW-0645">Protease</keyword>
<evidence type="ECO:0000256" key="1">
    <source>
        <dbReference type="ARBA" id="ARBA00009179"/>
    </source>
</evidence>
<dbReference type="EMBL" id="CP036290">
    <property type="protein sequence ID" value="QDU84910.1"/>
    <property type="molecule type" value="Genomic_DNA"/>
</dbReference>
<dbReference type="GO" id="GO:0030288">
    <property type="term" value="C:outer membrane-bounded periplasmic space"/>
    <property type="evidence" value="ECO:0007669"/>
    <property type="project" value="TreeGrafter"/>
</dbReference>
<dbReference type="AlphaFoldDB" id="A0A518D0A2"/>
<dbReference type="InterPro" id="IPR001478">
    <property type="entry name" value="PDZ"/>
</dbReference>
<dbReference type="InterPro" id="IPR016024">
    <property type="entry name" value="ARM-type_fold"/>
</dbReference>
<dbReference type="InterPro" id="IPR005151">
    <property type="entry name" value="Tail-specific_protease"/>
</dbReference>
<dbReference type="Gene3D" id="2.30.42.10">
    <property type="match status" value="1"/>
</dbReference>
<feature type="domain" description="PDZ" evidence="6">
    <location>
        <begin position="357"/>
        <end position="430"/>
    </location>
</feature>
<dbReference type="CDD" id="cd07560">
    <property type="entry name" value="Peptidase_S41_CPP"/>
    <property type="match status" value="1"/>
</dbReference>
<dbReference type="PANTHER" id="PTHR32060:SF30">
    <property type="entry name" value="CARBOXY-TERMINAL PROCESSING PROTEASE CTPA"/>
    <property type="match status" value="1"/>
</dbReference>
<comment type="similarity">
    <text evidence="1 5">Belongs to the peptidase S41A family.</text>
</comment>
<dbReference type="Gene3D" id="3.30.750.44">
    <property type="match status" value="1"/>
</dbReference>
<organism evidence="8 9">
    <name type="scientific">Rohdeia mirabilis</name>
    <dbReference type="NCBI Taxonomy" id="2528008"/>
    <lineage>
        <taxon>Bacteria</taxon>
        <taxon>Pseudomonadati</taxon>
        <taxon>Planctomycetota</taxon>
        <taxon>Planctomycetia</taxon>
        <taxon>Planctomycetia incertae sedis</taxon>
        <taxon>Rohdeia</taxon>
    </lineage>
</organism>
<keyword evidence="4 5" id="KW-0720">Serine protease</keyword>
<evidence type="ECO:0000313" key="8">
    <source>
        <dbReference type="EMBL" id="QDU84910.1"/>
    </source>
</evidence>
<dbReference type="GO" id="GO:0007165">
    <property type="term" value="P:signal transduction"/>
    <property type="evidence" value="ECO:0007669"/>
    <property type="project" value="TreeGrafter"/>
</dbReference>
<evidence type="ECO:0000256" key="3">
    <source>
        <dbReference type="ARBA" id="ARBA00022801"/>
    </source>
</evidence>
<dbReference type="PROSITE" id="PS51257">
    <property type="entry name" value="PROKAR_LIPOPROTEIN"/>
    <property type="match status" value="1"/>
</dbReference>
<evidence type="ECO:0000259" key="7">
    <source>
        <dbReference type="SMART" id="SM00245"/>
    </source>
</evidence>
<keyword evidence="9" id="KW-1185">Reference proteome</keyword>
<dbReference type="SUPFAM" id="SSF48371">
    <property type="entry name" value="ARM repeat"/>
    <property type="match status" value="1"/>
</dbReference>
<dbReference type="Pfam" id="PF03572">
    <property type="entry name" value="Peptidase_S41"/>
    <property type="match status" value="1"/>
</dbReference>
<dbReference type="GO" id="GO:0006508">
    <property type="term" value="P:proteolysis"/>
    <property type="evidence" value="ECO:0007669"/>
    <property type="project" value="UniProtKB-KW"/>
</dbReference>
<dbReference type="PANTHER" id="PTHR32060">
    <property type="entry name" value="TAIL-SPECIFIC PROTEASE"/>
    <property type="match status" value="1"/>
</dbReference>
<dbReference type="EC" id="3.4.21.102" evidence="8"/>
<dbReference type="SUPFAM" id="SSF50156">
    <property type="entry name" value="PDZ domain-like"/>
    <property type="match status" value="1"/>
</dbReference>
<dbReference type="InterPro" id="IPR029045">
    <property type="entry name" value="ClpP/crotonase-like_dom_sf"/>
</dbReference>
<dbReference type="SUPFAM" id="SSF52096">
    <property type="entry name" value="ClpP/crotonase"/>
    <property type="match status" value="1"/>
</dbReference>
<protein>
    <submittedName>
        <fullName evidence="8">Carboxy-terminal processing protease CtpA</fullName>
        <ecNumber evidence="8">3.4.21.102</ecNumber>
    </submittedName>
</protein>
<name>A0A518D0A2_9BACT</name>
<reference evidence="8 9" key="1">
    <citation type="submission" date="2019-02" db="EMBL/GenBank/DDBJ databases">
        <title>Deep-cultivation of Planctomycetes and their phenomic and genomic characterization uncovers novel biology.</title>
        <authorList>
            <person name="Wiegand S."/>
            <person name="Jogler M."/>
            <person name="Boedeker C."/>
            <person name="Pinto D."/>
            <person name="Vollmers J."/>
            <person name="Rivas-Marin E."/>
            <person name="Kohn T."/>
            <person name="Peeters S.H."/>
            <person name="Heuer A."/>
            <person name="Rast P."/>
            <person name="Oberbeckmann S."/>
            <person name="Bunk B."/>
            <person name="Jeske O."/>
            <person name="Meyerdierks A."/>
            <person name="Storesund J.E."/>
            <person name="Kallscheuer N."/>
            <person name="Luecker S."/>
            <person name="Lage O.M."/>
            <person name="Pohl T."/>
            <person name="Merkel B.J."/>
            <person name="Hornburger P."/>
            <person name="Mueller R.-W."/>
            <person name="Bruemmer F."/>
            <person name="Labrenz M."/>
            <person name="Spormann A.M."/>
            <person name="Op den Camp H."/>
            <person name="Overmann J."/>
            <person name="Amann R."/>
            <person name="Jetten M.S.M."/>
            <person name="Mascher T."/>
            <person name="Medema M.H."/>
            <person name="Devos D.P."/>
            <person name="Kaster A.-K."/>
            <person name="Ovreas L."/>
            <person name="Rohde M."/>
            <person name="Galperin M.Y."/>
            <person name="Jogler C."/>
        </authorList>
    </citation>
    <scope>NUCLEOTIDE SEQUENCE [LARGE SCALE GENOMIC DNA]</scope>
    <source>
        <strain evidence="8 9">Pla163</strain>
    </source>
</reference>
<evidence type="ECO:0000256" key="5">
    <source>
        <dbReference type="RuleBase" id="RU004404"/>
    </source>
</evidence>
<dbReference type="Gene3D" id="3.90.226.10">
    <property type="entry name" value="2-enoyl-CoA Hydratase, Chain A, domain 1"/>
    <property type="match status" value="1"/>
</dbReference>
<dbReference type="SMART" id="SM00228">
    <property type="entry name" value="PDZ"/>
    <property type="match status" value="1"/>
</dbReference>
<dbReference type="GO" id="GO:0004252">
    <property type="term" value="F:serine-type endopeptidase activity"/>
    <property type="evidence" value="ECO:0007669"/>
    <property type="project" value="UniProtKB-EC"/>
</dbReference>
<dbReference type="OrthoDB" id="9812068at2"/>